<proteinExistence type="inferred from homology"/>
<evidence type="ECO:0000313" key="5">
    <source>
        <dbReference type="Proteomes" id="UP000177865"/>
    </source>
</evidence>
<comment type="similarity">
    <text evidence="1">Belongs to the N-acetylmuramoyl-L-alanine amidase 2 family.</text>
</comment>
<dbReference type="GO" id="GO:0008270">
    <property type="term" value="F:zinc ion binding"/>
    <property type="evidence" value="ECO:0007669"/>
    <property type="project" value="InterPro"/>
</dbReference>
<dbReference type="SUPFAM" id="SSF55846">
    <property type="entry name" value="N-acetylmuramoyl-L-alanine amidase-like"/>
    <property type="match status" value="1"/>
</dbReference>
<dbReference type="GO" id="GO:0009253">
    <property type="term" value="P:peptidoglycan catabolic process"/>
    <property type="evidence" value="ECO:0007669"/>
    <property type="project" value="InterPro"/>
</dbReference>
<dbReference type="InterPro" id="IPR015510">
    <property type="entry name" value="PGRP"/>
</dbReference>
<protein>
    <recommendedName>
        <fullName evidence="3">Peptidoglycan recognition protein family domain-containing protein</fullName>
    </recommendedName>
</protein>
<dbReference type="PANTHER" id="PTHR11022">
    <property type="entry name" value="PEPTIDOGLYCAN RECOGNITION PROTEIN"/>
    <property type="match status" value="1"/>
</dbReference>
<sequence length="904" mass="97463">MGARDRSRFLIAAIAVAFFLLGAFGIAFAQNEGEADVTVPTGTDALPPGVTNETIYEGNGVPRIYARGTWEGFEFFGGVWQPTEGLRNLLRWLPQPDNQPPDYNAVERIIVHDQGCVNPTACIANAEKFPIQTIQGVYRSHAVTRGWGDIGYNYIIDRQGRIYEGRYGGNGVRAAHIYADARCENLNVGSAGVLLLGDLRGGPMTSAQSESLARLAGWLGATNGVDFSEVSATTTTWRNPGSGGQCDLTQGGFTGSLTAARLVSHGDVEPGNSDYFDLSPQRILAETFSAQFSAFAYQSDANAPAYFIRDGALHEASSGSAMLQIDSAQLALFPRASAAALPDGTLVKSPTRSRVYVIESGKRRPVPTADLFVARGYQWEAIQTIADRELALIRLGAPVPYLDSALVKGSGQDVFVFEGGSLRHVTSAALFSALKYVWTSIRTLLDQDIEQYPKGEPKTFPDGTLVKSPAPRVYRIEGGARRAVLSAQLFSSLKFSWSEIKQLSDEELGRYPEGTALAWPDGALLRGEGQERVYLIQQGYRRWIQTAEAFREFGYRWQDIRIVALEEILSAPEAQPIANQSDRNLLPQPWNPPAPEPVINNPPLAPTTEEEPLMRIGLSVIGADKHPGTLVGVSYDSGAAVKQNGAVLATLTPGQQYSFTPSADTTWRIEPATSQGIATVSTYTDLGWAASGTPPPNDNRFRGVIEVKAASDGTTFWLINELLMEQYLKGIAETINGDPVEYGKAFVIAARSYALYHYQGGGKRAGEPFVIRRTSADQLYKGYNFELRAADPVAAVNATRGIVAMFNGKPILAAYSSGAPGPTKSACEALSSAFCNNADFAYLNGGVNDPADTLYQNGAICGVSGNHCAGMDAAGARRMAELGSSYADILVRYYPGSAPISRWE</sequence>
<dbReference type="EMBL" id="MHSZ01000016">
    <property type="protein sequence ID" value="OHA53390.1"/>
    <property type="molecule type" value="Genomic_DNA"/>
</dbReference>
<keyword evidence="2" id="KW-0732">Signal</keyword>
<dbReference type="InterPro" id="IPR002502">
    <property type="entry name" value="Amidase_domain"/>
</dbReference>
<dbReference type="Proteomes" id="UP000177865">
    <property type="component" value="Unassembled WGS sequence"/>
</dbReference>
<evidence type="ECO:0000259" key="3">
    <source>
        <dbReference type="SMART" id="SM00701"/>
    </source>
</evidence>
<comment type="caution">
    <text evidence="4">The sequence shown here is derived from an EMBL/GenBank/DDBJ whole genome shotgun (WGS) entry which is preliminary data.</text>
</comment>
<evidence type="ECO:0000256" key="1">
    <source>
        <dbReference type="ARBA" id="ARBA00007553"/>
    </source>
</evidence>
<dbReference type="Pfam" id="PF01510">
    <property type="entry name" value="Amidase_2"/>
    <property type="match status" value="1"/>
</dbReference>
<dbReference type="InterPro" id="IPR036505">
    <property type="entry name" value="Amidase/PGRP_sf"/>
</dbReference>
<dbReference type="GO" id="GO:0008745">
    <property type="term" value="F:N-acetylmuramoyl-L-alanine amidase activity"/>
    <property type="evidence" value="ECO:0007669"/>
    <property type="project" value="InterPro"/>
</dbReference>
<evidence type="ECO:0000256" key="2">
    <source>
        <dbReference type="SAM" id="SignalP"/>
    </source>
</evidence>
<reference evidence="4 5" key="1">
    <citation type="journal article" date="2016" name="Nat. Commun.">
        <title>Thousands of microbial genomes shed light on interconnected biogeochemical processes in an aquifer system.</title>
        <authorList>
            <person name="Anantharaman K."/>
            <person name="Brown C.T."/>
            <person name="Hug L.A."/>
            <person name="Sharon I."/>
            <person name="Castelle C.J."/>
            <person name="Probst A.J."/>
            <person name="Thomas B.C."/>
            <person name="Singh A."/>
            <person name="Wilkins M.J."/>
            <person name="Karaoz U."/>
            <person name="Brodie E.L."/>
            <person name="Williams K.H."/>
            <person name="Hubbard S.S."/>
            <person name="Banfield J.F."/>
        </authorList>
    </citation>
    <scope>NUCLEOTIDE SEQUENCE [LARGE SCALE GENOMIC DNA]</scope>
</reference>
<evidence type="ECO:0000313" key="4">
    <source>
        <dbReference type="EMBL" id="OHA53390.1"/>
    </source>
</evidence>
<dbReference type="PANTHER" id="PTHR11022:SF41">
    <property type="entry name" value="PEPTIDOGLYCAN-RECOGNITION PROTEIN LC-RELATED"/>
    <property type="match status" value="1"/>
</dbReference>
<dbReference type="Pfam" id="PF08486">
    <property type="entry name" value="SpoIID"/>
    <property type="match status" value="1"/>
</dbReference>
<name>A0A1G2PYJ6_9BACT</name>
<feature type="chain" id="PRO_5009583948" description="Peptidoglycan recognition protein family domain-containing protein" evidence="2">
    <location>
        <begin position="30"/>
        <end position="904"/>
    </location>
</feature>
<feature type="signal peptide" evidence="2">
    <location>
        <begin position="1"/>
        <end position="29"/>
    </location>
</feature>
<dbReference type="InterPro" id="IPR013693">
    <property type="entry name" value="SpoIID/LytB_N"/>
</dbReference>
<organism evidence="4 5">
    <name type="scientific">Candidatus Terrybacteria bacterium RIFCSPLOWO2_01_FULL_58_14</name>
    <dbReference type="NCBI Taxonomy" id="1802369"/>
    <lineage>
        <taxon>Bacteria</taxon>
        <taxon>Candidatus Terryibacteriota</taxon>
    </lineage>
</organism>
<feature type="domain" description="Peptidoglycan recognition protein family" evidence="3">
    <location>
        <begin position="91"/>
        <end position="231"/>
    </location>
</feature>
<dbReference type="CDD" id="cd06583">
    <property type="entry name" value="PGRP"/>
    <property type="match status" value="1"/>
</dbReference>
<dbReference type="Gene3D" id="3.40.80.10">
    <property type="entry name" value="Peptidoglycan recognition protein-like"/>
    <property type="match status" value="1"/>
</dbReference>
<dbReference type="InterPro" id="IPR006619">
    <property type="entry name" value="PGRP_domain_met/bac"/>
</dbReference>
<accession>A0A1G2PYJ6</accession>
<dbReference type="AlphaFoldDB" id="A0A1G2PYJ6"/>
<dbReference type="SMART" id="SM00701">
    <property type="entry name" value="PGRP"/>
    <property type="match status" value="1"/>
</dbReference>
<gene>
    <name evidence="4" type="ORF">A2991_00080</name>
</gene>